<sequence>MRTYSHYFSIAINAFPTNYPKGYYNHFGNVRNKNLPIPKGILQLRTSSINYLRPHFNPTAQSGSSFFVLPSHIAFGKRYFTFSSKLPFNCNERLNRNVFNG</sequence>
<organism evidence="1 2">
    <name type="scientific">Caerostris extrusa</name>
    <name type="common">Bark spider</name>
    <name type="synonym">Caerostris bankana</name>
    <dbReference type="NCBI Taxonomy" id="172846"/>
    <lineage>
        <taxon>Eukaryota</taxon>
        <taxon>Metazoa</taxon>
        <taxon>Ecdysozoa</taxon>
        <taxon>Arthropoda</taxon>
        <taxon>Chelicerata</taxon>
        <taxon>Arachnida</taxon>
        <taxon>Araneae</taxon>
        <taxon>Araneomorphae</taxon>
        <taxon>Entelegynae</taxon>
        <taxon>Araneoidea</taxon>
        <taxon>Araneidae</taxon>
        <taxon>Caerostris</taxon>
    </lineage>
</organism>
<dbReference type="AlphaFoldDB" id="A0AAV4XVD4"/>
<dbReference type="EMBL" id="BPLR01000934">
    <property type="protein sequence ID" value="GIY98548.1"/>
    <property type="molecule type" value="Genomic_DNA"/>
</dbReference>
<accession>A0AAV4XVD4</accession>
<name>A0AAV4XVD4_CAEEX</name>
<evidence type="ECO:0000313" key="2">
    <source>
        <dbReference type="Proteomes" id="UP001054945"/>
    </source>
</evidence>
<gene>
    <name evidence="1" type="ORF">CEXT_551361</name>
</gene>
<evidence type="ECO:0000313" key="1">
    <source>
        <dbReference type="EMBL" id="GIY98548.1"/>
    </source>
</evidence>
<comment type="caution">
    <text evidence="1">The sequence shown here is derived from an EMBL/GenBank/DDBJ whole genome shotgun (WGS) entry which is preliminary data.</text>
</comment>
<keyword evidence="2" id="KW-1185">Reference proteome</keyword>
<reference evidence="1 2" key="1">
    <citation type="submission" date="2021-06" db="EMBL/GenBank/DDBJ databases">
        <title>Caerostris extrusa draft genome.</title>
        <authorList>
            <person name="Kono N."/>
            <person name="Arakawa K."/>
        </authorList>
    </citation>
    <scope>NUCLEOTIDE SEQUENCE [LARGE SCALE GENOMIC DNA]</scope>
</reference>
<protein>
    <submittedName>
        <fullName evidence="1">Uncharacterized protein</fullName>
    </submittedName>
</protein>
<dbReference type="Proteomes" id="UP001054945">
    <property type="component" value="Unassembled WGS sequence"/>
</dbReference>
<proteinExistence type="predicted"/>